<feature type="signal peptide" evidence="12">
    <location>
        <begin position="1"/>
        <end position="30"/>
    </location>
</feature>
<name>A0AA38C4P5_TAXCH</name>
<dbReference type="FunFam" id="3.80.10.10:FF:000722">
    <property type="entry name" value="Leucine-rich repeat receptor-like protein kinase"/>
    <property type="match status" value="1"/>
</dbReference>
<dbReference type="EMBL" id="JAHRHJ020002430">
    <property type="protein sequence ID" value="KAH9292738.1"/>
    <property type="molecule type" value="Genomic_DNA"/>
</dbReference>
<keyword evidence="4 11" id="KW-0812">Transmembrane</keyword>
<dbReference type="EMBL" id="JAHRHJ020003813">
    <property type="protein sequence ID" value="KAH9288909.1"/>
    <property type="molecule type" value="Genomic_DNA"/>
</dbReference>
<evidence type="ECO:0000313" key="15">
    <source>
        <dbReference type="EMBL" id="KAH9292738.1"/>
    </source>
</evidence>
<dbReference type="InterPro" id="IPR017441">
    <property type="entry name" value="Protein_kinase_ATP_BS"/>
</dbReference>
<dbReference type="PANTHER" id="PTHR48007:SF43">
    <property type="entry name" value="POLLEN RECEPTOR-LIKE KINASE 4"/>
    <property type="match status" value="1"/>
</dbReference>
<dbReference type="InterPro" id="IPR011009">
    <property type="entry name" value="Kinase-like_dom_sf"/>
</dbReference>
<dbReference type="PROSITE" id="PS51450">
    <property type="entry name" value="LRR"/>
    <property type="match status" value="1"/>
</dbReference>
<keyword evidence="7 11" id="KW-1133">Transmembrane helix</keyword>
<feature type="region of interest" description="Disordered" evidence="10">
    <location>
        <begin position="237"/>
        <end position="273"/>
    </location>
</feature>
<keyword evidence="5 12" id="KW-0732">Signal</keyword>
<dbReference type="FunFam" id="3.80.10.10:FF:000129">
    <property type="entry name" value="Leucine-rich repeat receptor-like kinase"/>
    <property type="match status" value="1"/>
</dbReference>
<feature type="transmembrane region" description="Helical" evidence="11">
    <location>
        <begin position="284"/>
        <end position="303"/>
    </location>
</feature>
<dbReference type="InterPro" id="IPR046959">
    <property type="entry name" value="PRK1-6/SRF4-like"/>
</dbReference>
<evidence type="ECO:0000256" key="9">
    <source>
        <dbReference type="PROSITE-ProRule" id="PRU10141"/>
    </source>
</evidence>
<dbReference type="OMA" id="GLQCYEN"/>
<dbReference type="Pfam" id="PF00560">
    <property type="entry name" value="LRR_1"/>
    <property type="match status" value="2"/>
</dbReference>
<feature type="compositionally biased region" description="Pro residues" evidence="10">
    <location>
        <begin position="242"/>
        <end position="253"/>
    </location>
</feature>
<protein>
    <recommendedName>
        <fullName evidence="13">Protein kinase domain-containing protein</fullName>
    </recommendedName>
</protein>
<keyword evidence="8 11" id="KW-0472">Membrane</keyword>
<dbReference type="Pfam" id="PF07714">
    <property type="entry name" value="PK_Tyr_Ser-Thr"/>
    <property type="match status" value="1"/>
</dbReference>
<dbReference type="Gene3D" id="1.10.510.10">
    <property type="entry name" value="Transferase(Phosphotransferase) domain 1"/>
    <property type="match status" value="1"/>
</dbReference>
<keyword evidence="9" id="KW-0547">Nucleotide-binding</keyword>
<keyword evidence="6" id="KW-0677">Repeat</keyword>
<dbReference type="Gene3D" id="3.80.10.10">
    <property type="entry name" value="Ribonuclease Inhibitor"/>
    <property type="match status" value="2"/>
</dbReference>
<dbReference type="InterPro" id="IPR013210">
    <property type="entry name" value="LRR_N_plant-typ"/>
</dbReference>
<evidence type="ECO:0000256" key="12">
    <source>
        <dbReference type="SAM" id="SignalP"/>
    </source>
</evidence>
<dbReference type="Pfam" id="PF08263">
    <property type="entry name" value="LRRNT_2"/>
    <property type="match status" value="1"/>
</dbReference>
<feature type="compositionally biased region" description="Low complexity" evidence="10">
    <location>
        <begin position="254"/>
        <end position="264"/>
    </location>
</feature>
<feature type="domain" description="Protein kinase" evidence="13">
    <location>
        <begin position="364"/>
        <end position="635"/>
    </location>
</feature>
<keyword evidence="16" id="KW-1185">Reference proteome</keyword>
<evidence type="ECO:0000256" key="8">
    <source>
        <dbReference type="ARBA" id="ARBA00023136"/>
    </source>
</evidence>
<gene>
    <name evidence="14" type="ORF">KI387_033026</name>
    <name evidence="15" type="ORF">KI387_042074</name>
</gene>
<dbReference type="InterPro" id="IPR001611">
    <property type="entry name" value="Leu-rich_rpt"/>
</dbReference>
<evidence type="ECO:0000256" key="7">
    <source>
        <dbReference type="ARBA" id="ARBA00022989"/>
    </source>
</evidence>
<feature type="chain" id="PRO_5041630194" description="Protein kinase domain-containing protein" evidence="12">
    <location>
        <begin position="31"/>
        <end position="670"/>
    </location>
</feature>
<accession>A0AA38C4P5</accession>
<comment type="subcellular location">
    <subcellularLocation>
        <location evidence="1">Membrane</location>
        <topology evidence="1">Single-pass membrane protein</topology>
    </subcellularLocation>
</comment>
<dbReference type="GO" id="GO:0005524">
    <property type="term" value="F:ATP binding"/>
    <property type="evidence" value="ECO:0007669"/>
    <property type="project" value="UniProtKB-UniRule"/>
</dbReference>
<feature type="binding site" evidence="9">
    <location>
        <position position="392"/>
    </location>
    <ligand>
        <name>ATP</name>
        <dbReference type="ChEBI" id="CHEBI:30616"/>
    </ligand>
</feature>
<keyword evidence="2" id="KW-0597">Phosphoprotein</keyword>
<evidence type="ECO:0000313" key="16">
    <source>
        <dbReference type="Proteomes" id="UP000824469"/>
    </source>
</evidence>
<evidence type="ECO:0000256" key="4">
    <source>
        <dbReference type="ARBA" id="ARBA00022692"/>
    </source>
</evidence>
<comment type="caution">
    <text evidence="15">The sequence shown here is derived from an EMBL/GenBank/DDBJ whole genome shotgun (WGS) entry which is preliminary data.</text>
</comment>
<proteinExistence type="predicted"/>
<organism evidence="15 16">
    <name type="scientific">Taxus chinensis</name>
    <name type="common">Chinese yew</name>
    <name type="synonym">Taxus wallichiana var. chinensis</name>
    <dbReference type="NCBI Taxonomy" id="29808"/>
    <lineage>
        <taxon>Eukaryota</taxon>
        <taxon>Viridiplantae</taxon>
        <taxon>Streptophyta</taxon>
        <taxon>Embryophyta</taxon>
        <taxon>Tracheophyta</taxon>
        <taxon>Spermatophyta</taxon>
        <taxon>Pinopsida</taxon>
        <taxon>Pinidae</taxon>
        <taxon>Conifers II</taxon>
        <taxon>Cupressales</taxon>
        <taxon>Taxaceae</taxon>
        <taxon>Taxus</taxon>
    </lineage>
</organism>
<evidence type="ECO:0000256" key="5">
    <source>
        <dbReference type="ARBA" id="ARBA00022729"/>
    </source>
</evidence>
<dbReference type="PROSITE" id="PS00107">
    <property type="entry name" value="PROTEIN_KINASE_ATP"/>
    <property type="match status" value="1"/>
</dbReference>
<keyword evidence="9" id="KW-0067">ATP-binding</keyword>
<dbReference type="GO" id="GO:0004672">
    <property type="term" value="F:protein kinase activity"/>
    <property type="evidence" value="ECO:0007669"/>
    <property type="project" value="InterPro"/>
</dbReference>
<evidence type="ECO:0000256" key="6">
    <source>
        <dbReference type="ARBA" id="ARBA00022737"/>
    </source>
</evidence>
<keyword evidence="3" id="KW-0433">Leucine-rich repeat</keyword>
<reference evidence="15 16" key="1">
    <citation type="journal article" date="2021" name="Nat. Plants">
        <title>The Taxus genome provides insights into paclitaxel biosynthesis.</title>
        <authorList>
            <person name="Xiong X."/>
            <person name="Gou J."/>
            <person name="Liao Q."/>
            <person name="Li Y."/>
            <person name="Zhou Q."/>
            <person name="Bi G."/>
            <person name="Li C."/>
            <person name="Du R."/>
            <person name="Wang X."/>
            <person name="Sun T."/>
            <person name="Guo L."/>
            <person name="Liang H."/>
            <person name="Lu P."/>
            <person name="Wu Y."/>
            <person name="Zhang Z."/>
            <person name="Ro D.K."/>
            <person name="Shang Y."/>
            <person name="Huang S."/>
            <person name="Yan J."/>
        </authorList>
    </citation>
    <scope>NUCLEOTIDE SEQUENCE [LARGE SCALE GENOMIC DNA]</scope>
    <source>
        <strain evidence="15">Ta-2019</strain>
    </source>
</reference>
<dbReference type="CDD" id="cd14066">
    <property type="entry name" value="STKc_IRAK"/>
    <property type="match status" value="1"/>
</dbReference>
<sequence>MGYERLIIRLILRCCSCLVFLLCICSDSYAAEPFNSTERDALLNLKNGLRNNTILLKSWSGPQCLQSQSRWKGVTCMNGRVKELLLVGMGLQGSIKENALLNLTELTAISFRENGLDGFLPNLSALSKLKFIDFSHNKFSGPMPEYFSTPWKHLKLQYNNLSGSIPLSLVNCAFLETLLVQKNNLTGTIPPFNQSSLKVLNVSHNNLSGSIPDTPTMQSFNDSSFLGNPGLCGKALNTSCPSPTPPAPSPSPTAPSASPTANTSDGSHGPSSSHRSIKLTIAEIVVPSVVALILIALLFYCYFRMKAAKKAASRSSPKLNKNVEIIESFQSSSSGAEVDPKNKGRIVFTSGSYAPAFDIDELLGASAELLGRGNFGSTYRALLETGESVVVKRLKDIEGLTKKEFDQHMECISKLQHRNLVPIAAYYFSKDEKLIVCNYMPNGSLFDRLHGIRGLGRMPLNWKSRLNIAQGIVRGMSFLHTQCPHRKSPHGNLKSSNVLLDEHLQPTLSDYGLAPLLTPKIASLRLMAYKAPEYLHTKRISPQADVWTFGVLLLELLTGKMYSTMGSPGVDLPEWVSSAHRVINWRSEIFDLEILVHKEALTQMVEMLDIALTCVDESPHRRPKMSEVLEKVERIKERDKEEENVSLGRFSVGEASSSSHSMKSVASSTV</sequence>
<feature type="compositionally biased region" description="Low complexity" evidence="10">
    <location>
        <begin position="656"/>
        <end position="670"/>
    </location>
</feature>
<dbReference type="PANTHER" id="PTHR48007">
    <property type="entry name" value="LEUCINE-RICH REPEAT RECEPTOR-LIKE PROTEIN KINASE PXC1"/>
    <property type="match status" value="1"/>
</dbReference>
<evidence type="ECO:0000256" key="11">
    <source>
        <dbReference type="SAM" id="Phobius"/>
    </source>
</evidence>
<evidence type="ECO:0000313" key="14">
    <source>
        <dbReference type="EMBL" id="KAH9288909.1"/>
    </source>
</evidence>
<dbReference type="InterPro" id="IPR032675">
    <property type="entry name" value="LRR_dom_sf"/>
</dbReference>
<dbReference type="Gene3D" id="3.30.200.20">
    <property type="entry name" value="Phosphorylase Kinase, domain 1"/>
    <property type="match status" value="1"/>
</dbReference>
<feature type="region of interest" description="Disordered" evidence="10">
    <location>
        <begin position="637"/>
        <end position="670"/>
    </location>
</feature>
<evidence type="ECO:0000256" key="1">
    <source>
        <dbReference type="ARBA" id="ARBA00004167"/>
    </source>
</evidence>
<evidence type="ECO:0000259" key="13">
    <source>
        <dbReference type="PROSITE" id="PS50011"/>
    </source>
</evidence>
<evidence type="ECO:0000256" key="3">
    <source>
        <dbReference type="ARBA" id="ARBA00022614"/>
    </source>
</evidence>
<dbReference type="InterPro" id="IPR000719">
    <property type="entry name" value="Prot_kinase_dom"/>
</dbReference>
<dbReference type="Proteomes" id="UP000824469">
    <property type="component" value="Unassembled WGS sequence"/>
</dbReference>
<dbReference type="GO" id="GO:0016020">
    <property type="term" value="C:membrane"/>
    <property type="evidence" value="ECO:0007669"/>
    <property type="project" value="UniProtKB-SubCell"/>
</dbReference>
<dbReference type="SUPFAM" id="SSF52058">
    <property type="entry name" value="L domain-like"/>
    <property type="match status" value="1"/>
</dbReference>
<dbReference type="SUPFAM" id="SSF56112">
    <property type="entry name" value="Protein kinase-like (PK-like)"/>
    <property type="match status" value="1"/>
</dbReference>
<dbReference type="InterPro" id="IPR001245">
    <property type="entry name" value="Ser-Thr/Tyr_kinase_cat_dom"/>
</dbReference>
<evidence type="ECO:0000256" key="2">
    <source>
        <dbReference type="ARBA" id="ARBA00022553"/>
    </source>
</evidence>
<dbReference type="PROSITE" id="PS50011">
    <property type="entry name" value="PROTEIN_KINASE_DOM"/>
    <property type="match status" value="1"/>
</dbReference>
<dbReference type="AlphaFoldDB" id="A0AA38C4P5"/>
<evidence type="ECO:0000256" key="10">
    <source>
        <dbReference type="SAM" id="MobiDB-lite"/>
    </source>
</evidence>